<keyword evidence="5" id="KW-0067">ATP-binding</keyword>
<feature type="region of interest" description="Disordered" evidence="7">
    <location>
        <begin position="468"/>
        <end position="565"/>
    </location>
</feature>
<dbReference type="STRING" id="1245528.M3HSV2"/>
<proteinExistence type="inferred from homology"/>
<evidence type="ECO:0000256" key="1">
    <source>
        <dbReference type="ARBA" id="ARBA00004123"/>
    </source>
</evidence>
<dbReference type="InterPro" id="IPR003593">
    <property type="entry name" value="AAA+_ATPase"/>
</dbReference>
<dbReference type="GO" id="GO:0005634">
    <property type="term" value="C:nucleus"/>
    <property type="evidence" value="ECO:0007669"/>
    <property type="project" value="UniProtKB-SubCell"/>
</dbReference>
<feature type="compositionally biased region" description="Acidic residues" evidence="7">
    <location>
        <begin position="1264"/>
        <end position="1280"/>
    </location>
</feature>
<dbReference type="InterPro" id="IPR027417">
    <property type="entry name" value="P-loop_NTPase"/>
</dbReference>
<dbReference type="Pfam" id="PF00004">
    <property type="entry name" value="AAA"/>
    <property type="match status" value="1"/>
</dbReference>
<dbReference type="PANTHER" id="PTHR23389:SF6">
    <property type="entry name" value="REPLICATION FACTOR C SUBUNIT 1"/>
    <property type="match status" value="1"/>
</dbReference>
<dbReference type="Gene3D" id="3.40.50.300">
    <property type="entry name" value="P-loop containing nucleotide triphosphate hydrolases"/>
    <property type="match status" value="1"/>
</dbReference>
<dbReference type="InterPro" id="IPR013725">
    <property type="entry name" value="DNA_replication_fac_RFC1_C"/>
</dbReference>
<evidence type="ECO:0000256" key="5">
    <source>
        <dbReference type="ARBA" id="ARBA00022840"/>
    </source>
</evidence>
<dbReference type="GO" id="GO:0005663">
    <property type="term" value="C:DNA replication factor C complex"/>
    <property type="evidence" value="ECO:0007669"/>
    <property type="project" value="InterPro"/>
</dbReference>
<dbReference type="Pfam" id="PF10375">
    <property type="entry name" value="GRAB"/>
    <property type="match status" value="1"/>
</dbReference>
<feature type="compositionally biased region" description="Acidic residues" evidence="7">
    <location>
        <begin position="21"/>
        <end position="37"/>
    </location>
</feature>
<protein>
    <submittedName>
        <fullName evidence="10">Activator 1 95 kDa subunit</fullName>
    </submittedName>
</protein>
<dbReference type="Gene3D" id="1.10.8.60">
    <property type="match status" value="1"/>
</dbReference>
<dbReference type="InterPro" id="IPR000237">
    <property type="entry name" value="GRIP_dom"/>
</dbReference>
<gene>
    <name evidence="10" type="ORF">G210_1845</name>
</gene>
<dbReference type="CDD" id="cd18140">
    <property type="entry name" value="HLD_clamp_RFC"/>
    <property type="match status" value="1"/>
</dbReference>
<dbReference type="InterPro" id="IPR047854">
    <property type="entry name" value="RFC_lid"/>
</dbReference>
<dbReference type="Gene3D" id="1.10.287.1490">
    <property type="match status" value="1"/>
</dbReference>
<evidence type="ECO:0000313" key="10">
    <source>
        <dbReference type="EMBL" id="EMG50647.1"/>
    </source>
</evidence>
<accession>M3HSV2</accession>
<dbReference type="InterPro" id="IPR019459">
    <property type="entry name" value="GRAB"/>
</dbReference>
<dbReference type="eggNOG" id="KOG1968">
    <property type="taxonomic scope" value="Eukaryota"/>
</dbReference>
<feature type="compositionally biased region" description="Basic and acidic residues" evidence="7">
    <location>
        <begin position="719"/>
        <end position="735"/>
    </location>
</feature>
<dbReference type="InterPro" id="IPR008921">
    <property type="entry name" value="DNA_pol3_clamp-load_cplx_C"/>
</dbReference>
<name>M3HSV2_CANMX</name>
<dbReference type="GO" id="GO:0005524">
    <property type="term" value="F:ATP binding"/>
    <property type="evidence" value="ECO:0007669"/>
    <property type="project" value="UniProtKB-UniRule"/>
</dbReference>
<evidence type="ECO:0000313" key="11">
    <source>
        <dbReference type="Proteomes" id="UP000011777"/>
    </source>
</evidence>
<dbReference type="SUPFAM" id="SSF52113">
    <property type="entry name" value="BRCT domain"/>
    <property type="match status" value="1"/>
</dbReference>
<keyword evidence="6" id="KW-0539">Nucleus</keyword>
<evidence type="ECO:0000259" key="9">
    <source>
        <dbReference type="PROSITE" id="PS50913"/>
    </source>
</evidence>
<dbReference type="SUPFAM" id="SSF48019">
    <property type="entry name" value="post-AAA+ oligomerization domain-like"/>
    <property type="match status" value="1"/>
</dbReference>
<dbReference type="InterPro" id="IPR003959">
    <property type="entry name" value="ATPase_AAA_core"/>
</dbReference>
<keyword evidence="4" id="KW-0547">Nucleotide-binding</keyword>
<dbReference type="GO" id="GO:0006281">
    <property type="term" value="P:DNA repair"/>
    <property type="evidence" value="ECO:0007669"/>
    <property type="project" value="InterPro"/>
</dbReference>
<feature type="domain" description="GRIP" evidence="9">
    <location>
        <begin position="337"/>
        <end position="388"/>
    </location>
</feature>
<dbReference type="PROSITE" id="PS50172">
    <property type="entry name" value="BRCT"/>
    <property type="match status" value="1"/>
</dbReference>
<feature type="compositionally biased region" description="Basic residues" evidence="7">
    <location>
        <begin position="531"/>
        <end position="549"/>
    </location>
</feature>
<dbReference type="SUPFAM" id="SSF52540">
    <property type="entry name" value="P-loop containing nucleoside triphosphate hydrolases"/>
    <property type="match status" value="1"/>
</dbReference>
<feature type="compositionally biased region" description="Low complexity" evidence="7">
    <location>
        <begin position="736"/>
        <end position="756"/>
    </location>
</feature>
<dbReference type="CDD" id="cd00009">
    <property type="entry name" value="AAA"/>
    <property type="match status" value="1"/>
</dbReference>
<dbReference type="InterPro" id="IPR001357">
    <property type="entry name" value="BRCT_dom"/>
</dbReference>
<organism evidence="10 11">
    <name type="scientific">Candida maltosa (strain Xu316)</name>
    <name type="common">Yeast</name>
    <dbReference type="NCBI Taxonomy" id="1245528"/>
    <lineage>
        <taxon>Eukaryota</taxon>
        <taxon>Fungi</taxon>
        <taxon>Dikarya</taxon>
        <taxon>Ascomycota</taxon>
        <taxon>Saccharomycotina</taxon>
        <taxon>Pichiomycetes</taxon>
        <taxon>Debaryomycetaceae</taxon>
        <taxon>Candida/Lodderomyces clade</taxon>
        <taxon>Candida</taxon>
    </lineage>
</organism>
<dbReference type="EMBL" id="AOGT01000162">
    <property type="protein sequence ID" value="EMG50647.1"/>
    <property type="molecule type" value="Genomic_DNA"/>
</dbReference>
<evidence type="ECO:0000256" key="7">
    <source>
        <dbReference type="SAM" id="MobiDB-lite"/>
    </source>
</evidence>
<dbReference type="Gene3D" id="1.20.272.10">
    <property type="match status" value="1"/>
</dbReference>
<dbReference type="FunFam" id="3.40.50.300:FF:000395">
    <property type="entry name" value="Replication factor C subunit 1"/>
    <property type="match status" value="1"/>
</dbReference>
<dbReference type="GO" id="GO:0016887">
    <property type="term" value="F:ATP hydrolysis activity"/>
    <property type="evidence" value="ECO:0007669"/>
    <property type="project" value="InterPro"/>
</dbReference>
<dbReference type="Gene3D" id="3.40.50.10190">
    <property type="entry name" value="BRCT domain"/>
    <property type="match status" value="1"/>
</dbReference>
<dbReference type="GO" id="GO:0006271">
    <property type="term" value="P:DNA strand elongation involved in DNA replication"/>
    <property type="evidence" value="ECO:0007669"/>
    <property type="project" value="UniProtKB-ARBA"/>
</dbReference>
<dbReference type="OrthoDB" id="446168at2759"/>
<dbReference type="SMART" id="SM00292">
    <property type="entry name" value="BRCT"/>
    <property type="match status" value="1"/>
</dbReference>
<evidence type="ECO:0000256" key="6">
    <source>
        <dbReference type="ARBA" id="ARBA00023242"/>
    </source>
</evidence>
<sequence>MGKNKKKSNNQPTATKPEDPITTEEPNEEITENEVSNDVDVASTSNGSQSLETTSDLSEELEKTKKERDEIQQAYDNLVSKISSMKTIFTKLKASEAELEERTGQVEKLQEENKELKKQLSNSQDVDSELVTKLREENNDLNNECEKLSDALTKSRREYTSTIQELQDDKYELENQNSKISKKVHELKQELNELNLAQDESRMEQKSYLNTIDELNEKLASKTDELYEAGKTIEELQSSASTSQSSSNREIASLNEKITQLEESITSHQSKNDTIQQELTTSQNEIVTLKEEIKKIDDLKAEVHNKQLQIGKLRHEAIILNEHLTKALTMLKQGGDGTNKSVDKELISNIIISFLQFPRGDTKKFEALNLISALLEWDESQKIAAGLTHTPNTKNQQTKLDKDGNEVPITGSNFFFCSLFKRKISNKRYDRDAWKEKKFTNTKFYFLSTTPNQLSMVDISDFFKSGAKPVKKRKPETSPPAPPVKKTKPVPKPKKEEQDVIELDSDGNDLDDFVVNDVDDDDDVIMESPKKKTPSPRKPKPAPKAKPKPSAKESPKKKAPAASLDQQAKDILATIPDAELPDVDPDKKVNFFALQASRNETQGTTIELPSAKPNCLIGLTIVFTGQLPNLERSTAEETAKQYGAKVTKSISGKTSLVVLGADAGPSKVQKIKSLKIKAIDEAGFIKLLEMMPAEGGDGELAEKVRKKREEEQIKIIEEAQRAEREEEEAERKKAELAAARQAKSGSSGSPPASQTTTDIPAKDKLWTVRHAPTDIAQLCGNKGQIKKLKEWLENWFDNQANGFKGPFDSPSTYRAVLISGPPGIGKTSAAHLVAKSLGFDVLERNASDVRSKSLLNANVKSILSNTSVVGFFKNRESGNNDDHAFNNKRFCIIMDEVDGMSSGDHGGAGALSAFCKITKMPMILICNDKSLPKMRTFDKSTYDLPFRRPSEAEVRSRLMTIAMREKVKLDVSVIGQLVQATNNDIRQMINLLSTVSRTQKSIGTSTMKEVKESWTKQVVLKPFDIGARLLSSGIWIAPRQNLNDKLDLYFNDFDFAPLMIQENYLITKPRLEGKALDHIAQAADDISLSDTVNSLIRSGEQQWSLLPFHGIMSTVKPSYEVAGQVTTRLNFSSWLGQNSKQMKYQRMLQELQYHTRVKTSTTKQELRLDYLDTLWKKFVQPIKERGDQGLEETIKSMDEYYITKEDFDNIGDMINQELKLDTKTKAAFTRKYNAAVHPTIIYKTGNSVNAGGRRAAAPKADFEDVIDDDMEDIPDEEEPDSDKIDTKKDKLIKVKAASKSRVKSTSAAAKKRQKK</sequence>
<keyword evidence="3" id="KW-0235">DNA replication</keyword>
<dbReference type="Pfam" id="PF00533">
    <property type="entry name" value="BRCT"/>
    <property type="match status" value="1"/>
</dbReference>
<evidence type="ECO:0000256" key="4">
    <source>
        <dbReference type="ARBA" id="ARBA00022741"/>
    </source>
</evidence>
<dbReference type="GO" id="GO:0003689">
    <property type="term" value="F:DNA clamp loader activity"/>
    <property type="evidence" value="ECO:0007669"/>
    <property type="project" value="UniProtKB-UniRule"/>
</dbReference>
<reference evidence="10 11" key="1">
    <citation type="submission" date="2013-02" db="EMBL/GenBank/DDBJ databases">
        <title>Genome sequence of Candida maltosa Xu316, a potential industrial strain for xylitol and ethanol production.</title>
        <authorList>
            <person name="Yu J."/>
            <person name="Wang Q."/>
            <person name="Geng X."/>
            <person name="Bao W."/>
            <person name="He P."/>
            <person name="Cai J."/>
        </authorList>
    </citation>
    <scope>NUCLEOTIDE SEQUENCE [LARGE SCALE GENOMIC DNA]</scope>
    <source>
        <strain evidence="11">Xu316</strain>
    </source>
</reference>
<feature type="region of interest" description="Disordered" evidence="7">
    <location>
        <begin position="719"/>
        <end position="763"/>
    </location>
</feature>
<feature type="domain" description="BRCT" evidence="8">
    <location>
        <begin position="611"/>
        <end position="689"/>
    </location>
</feature>
<dbReference type="FunFam" id="1.10.8.60:FF:000021">
    <property type="entry name" value="Replication factor C subunit 1"/>
    <property type="match status" value="1"/>
</dbReference>
<dbReference type="PANTHER" id="PTHR23389">
    <property type="entry name" value="CHROMOSOME TRANSMISSION FIDELITY FACTOR 18"/>
    <property type="match status" value="1"/>
</dbReference>
<evidence type="ECO:0000259" key="8">
    <source>
        <dbReference type="PROSITE" id="PS50172"/>
    </source>
</evidence>
<comment type="similarity">
    <text evidence="2">Belongs to the activator 1 large subunit family.</text>
</comment>
<dbReference type="SMART" id="SM00382">
    <property type="entry name" value="AAA"/>
    <property type="match status" value="1"/>
</dbReference>
<comment type="caution">
    <text evidence="10">The sequence shown here is derived from an EMBL/GenBank/DDBJ whole genome shotgun (WGS) entry which is preliminary data.</text>
</comment>
<dbReference type="Pfam" id="PF08519">
    <property type="entry name" value="RFC1"/>
    <property type="match status" value="1"/>
</dbReference>
<dbReference type="HOGENOM" id="CLU_260330_0_0_1"/>
<evidence type="ECO:0000256" key="2">
    <source>
        <dbReference type="ARBA" id="ARBA00006116"/>
    </source>
</evidence>
<dbReference type="Proteomes" id="UP000011777">
    <property type="component" value="Unassembled WGS sequence"/>
</dbReference>
<dbReference type="PROSITE" id="PS50913">
    <property type="entry name" value="GRIP"/>
    <property type="match status" value="1"/>
</dbReference>
<dbReference type="PRINTS" id="PR00830">
    <property type="entry name" value="ENDOLAPTASE"/>
</dbReference>
<feature type="region of interest" description="Disordered" evidence="7">
    <location>
        <begin position="1264"/>
        <end position="1289"/>
    </location>
</feature>
<feature type="compositionally biased region" description="Acidic residues" evidence="7">
    <location>
        <begin position="499"/>
        <end position="525"/>
    </location>
</feature>
<dbReference type="FunFam" id="3.40.50.10190:FF:000001">
    <property type="entry name" value="Replication factor C subunit 1"/>
    <property type="match status" value="1"/>
</dbReference>
<dbReference type="GO" id="GO:0003677">
    <property type="term" value="F:DNA binding"/>
    <property type="evidence" value="ECO:0007669"/>
    <property type="project" value="InterPro"/>
</dbReference>
<evidence type="ECO:0000256" key="3">
    <source>
        <dbReference type="ARBA" id="ARBA00022705"/>
    </source>
</evidence>
<keyword evidence="11" id="KW-1185">Reference proteome</keyword>
<dbReference type="InterPro" id="IPR036420">
    <property type="entry name" value="BRCT_dom_sf"/>
</dbReference>
<feature type="region of interest" description="Disordered" evidence="7">
    <location>
        <begin position="1"/>
        <end position="68"/>
    </location>
</feature>
<comment type="subcellular location">
    <subcellularLocation>
        <location evidence="1">Nucleus</location>
    </subcellularLocation>
</comment>
<dbReference type="Pfam" id="PF25361">
    <property type="entry name" value="AAA_lid_RFC1"/>
    <property type="match status" value="1"/>
</dbReference>